<accession>A0A0D2NL68</accession>
<dbReference type="PANTHER" id="PTHR48013:SF6">
    <property type="entry name" value="MAP KINASE KINASE MKK1_SSP32-RELATED"/>
    <property type="match status" value="1"/>
</dbReference>
<dbReference type="PANTHER" id="PTHR48013">
    <property type="entry name" value="DUAL SPECIFICITY MITOGEN-ACTIVATED PROTEIN KINASE KINASE 5-RELATED"/>
    <property type="match status" value="1"/>
</dbReference>
<dbReference type="GO" id="GO:0005524">
    <property type="term" value="F:ATP binding"/>
    <property type="evidence" value="ECO:0007669"/>
    <property type="project" value="UniProtKB-UniRule"/>
</dbReference>
<evidence type="ECO:0000313" key="10">
    <source>
        <dbReference type="EMBL" id="KJA17356.1"/>
    </source>
</evidence>
<keyword evidence="2 7" id="KW-0547">Nucleotide-binding</keyword>
<evidence type="ECO:0000256" key="5">
    <source>
        <dbReference type="ARBA" id="ARBA00038035"/>
    </source>
</evidence>
<dbReference type="OMA" id="RRRITRC"/>
<comment type="similarity">
    <text evidence="5">Belongs to the protein kinase superfamily. STE Ser/Thr protein kinase family. MAP kinase kinase subfamily.</text>
</comment>
<dbReference type="Gene3D" id="1.10.510.10">
    <property type="entry name" value="Transferase(Phosphotransferase) domain 1"/>
    <property type="match status" value="1"/>
</dbReference>
<feature type="compositionally biased region" description="Low complexity" evidence="8">
    <location>
        <begin position="537"/>
        <end position="550"/>
    </location>
</feature>
<feature type="compositionally biased region" description="Polar residues" evidence="8">
    <location>
        <begin position="16"/>
        <end position="31"/>
    </location>
</feature>
<dbReference type="GO" id="GO:0060237">
    <property type="term" value="P:regulation of fungal-type cell wall organization"/>
    <property type="evidence" value="ECO:0007669"/>
    <property type="project" value="TreeGrafter"/>
</dbReference>
<feature type="compositionally biased region" description="Polar residues" evidence="8">
    <location>
        <begin position="205"/>
        <end position="214"/>
    </location>
</feature>
<feature type="compositionally biased region" description="Polar residues" evidence="8">
    <location>
        <begin position="109"/>
        <end position="124"/>
    </location>
</feature>
<dbReference type="EC" id="2.7.12.2" evidence="6"/>
<dbReference type="PROSITE" id="PS00107">
    <property type="entry name" value="PROTEIN_KINASE_ATP"/>
    <property type="match status" value="1"/>
</dbReference>
<reference evidence="11" key="1">
    <citation type="submission" date="2014-04" db="EMBL/GenBank/DDBJ databases">
        <title>Evolutionary Origins and Diversification of the Mycorrhizal Mutualists.</title>
        <authorList>
            <consortium name="DOE Joint Genome Institute"/>
            <consortium name="Mycorrhizal Genomics Consortium"/>
            <person name="Kohler A."/>
            <person name="Kuo A."/>
            <person name="Nagy L.G."/>
            <person name="Floudas D."/>
            <person name="Copeland A."/>
            <person name="Barry K.W."/>
            <person name="Cichocki N."/>
            <person name="Veneault-Fourrey C."/>
            <person name="LaButti K."/>
            <person name="Lindquist E.A."/>
            <person name="Lipzen A."/>
            <person name="Lundell T."/>
            <person name="Morin E."/>
            <person name="Murat C."/>
            <person name="Riley R."/>
            <person name="Ohm R."/>
            <person name="Sun H."/>
            <person name="Tunlid A."/>
            <person name="Henrissat B."/>
            <person name="Grigoriev I.V."/>
            <person name="Hibbett D.S."/>
            <person name="Martin F."/>
        </authorList>
    </citation>
    <scope>NUCLEOTIDE SEQUENCE [LARGE SCALE GENOMIC DNA]</scope>
    <source>
        <strain evidence="11">FD-334 SS-4</strain>
    </source>
</reference>
<evidence type="ECO:0000256" key="6">
    <source>
        <dbReference type="ARBA" id="ARBA00038999"/>
    </source>
</evidence>
<dbReference type="SUPFAM" id="SSF56112">
    <property type="entry name" value="Protein kinase-like (PK-like)"/>
    <property type="match status" value="1"/>
</dbReference>
<sequence length="550" mass="60408">MISSKPKPLGPRSKSAARSTSALDSSFSSPRHSAPQLTLEPVTIASRSQHVHDHSSSNRNSAYSPLSPSEPPRFNVPVLTLGAPIPSRIRANPRPPNLYTLESNPIPPSTASSKSDPQPGSNVHENGATIRADKTYSPENQLNFRPAIRTETQATAQNQRLDPVKGLMKVLDKLSISDNATSQRFDYEGRSEVSPEDDANDVAFDTTSKDSSVAGTGIRSKDSQSRSPAKSPTLARKDFCDDNFDVISRLGEGAGGAVHKVMDKRDRLTYARKIITTRDSTSIRQVVRELTIIAEMRHKNIILSYGAYMSPSSSEVKIVMEYCEGGSLESIGARVQEIGAVVGEKPAVRIAEGILQGLAYLHTKRTIHRDIKPSNILLSREGVVKLCDFGVSRELVNSNVATFTGTLLYMAPERIAGGEYNVRSDVWSTGISLLELVQNRFPYPSDLPPMEIVLMITGGETPKLEDDPASGITWSPEMKDFIKQALTHDGALRPSPKELLEHRWIQTVMREEVHMARWIGQVWGWKTRKGRSDTSDSIRSGRPSSSGSRK</sequence>
<dbReference type="GO" id="GO:0004708">
    <property type="term" value="F:MAP kinase kinase activity"/>
    <property type="evidence" value="ECO:0007669"/>
    <property type="project" value="UniProtKB-EC"/>
</dbReference>
<dbReference type="Proteomes" id="UP000054270">
    <property type="component" value="Unassembled WGS sequence"/>
</dbReference>
<evidence type="ECO:0000259" key="9">
    <source>
        <dbReference type="SMART" id="SM00220"/>
    </source>
</evidence>
<evidence type="ECO:0000256" key="4">
    <source>
        <dbReference type="ARBA" id="ARBA00022840"/>
    </source>
</evidence>
<evidence type="ECO:0000313" key="11">
    <source>
        <dbReference type="Proteomes" id="UP000054270"/>
    </source>
</evidence>
<evidence type="ECO:0000256" key="3">
    <source>
        <dbReference type="ARBA" id="ARBA00022777"/>
    </source>
</evidence>
<dbReference type="OrthoDB" id="10252354at2759"/>
<feature type="region of interest" description="Disordered" evidence="8">
    <location>
        <begin position="185"/>
        <end position="234"/>
    </location>
</feature>
<feature type="binding site" evidence="7">
    <location>
        <position position="273"/>
    </location>
    <ligand>
        <name>ATP</name>
        <dbReference type="ChEBI" id="CHEBI:30616"/>
    </ligand>
</feature>
<evidence type="ECO:0000256" key="7">
    <source>
        <dbReference type="PROSITE-ProRule" id="PRU10141"/>
    </source>
</evidence>
<evidence type="ECO:0000256" key="2">
    <source>
        <dbReference type="ARBA" id="ARBA00022741"/>
    </source>
</evidence>
<keyword evidence="11" id="KW-1185">Reference proteome</keyword>
<evidence type="ECO:0000256" key="8">
    <source>
        <dbReference type="SAM" id="MobiDB-lite"/>
    </source>
</evidence>
<dbReference type="EMBL" id="KN817605">
    <property type="protein sequence ID" value="KJA17356.1"/>
    <property type="molecule type" value="Genomic_DNA"/>
</dbReference>
<evidence type="ECO:0000256" key="1">
    <source>
        <dbReference type="ARBA" id="ARBA00022679"/>
    </source>
</evidence>
<name>A0A0D2NL68_HYPSF</name>
<dbReference type="STRING" id="945553.A0A0D2NL68"/>
<dbReference type="InterPro" id="IPR000719">
    <property type="entry name" value="Prot_kinase_dom"/>
</dbReference>
<keyword evidence="1" id="KW-0808">Transferase</keyword>
<dbReference type="InterPro" id="IPR017441">
    <property type="entry name" value="Protein_kinase_ATP_BS"/>
</dbReference>
<proteinExistence type="inferred from homology"/>
<keyword evidence="4 7" id="KW-0067">ATP-binding</keyword>
<dbReference type="GO" id="GO:0000196">
    <property type="term" value="P:cell integrity MAPK cascade"/>
    <property type="evidence" value="ECO:0007669"/>
    <property type="project" value="TreeGrafter"/>
</dbReference>
<dbReference type="AlphaFoldDB" id="A0A0D2NL68"/>
<feature type="compositionally biased region" description="Polar residues" evidence="8">
    <location>
        <begin position="57"/>
        <end position="67"/>
    </location>
</feature>
<keyword evidence="3" id="KW-0418">Kinase</keyword>
<feature type="region of interest" description="Disordered" evidence="8">
    <location>
        <begin position="528"/>
        <end position="550"/>
    </location>
</feature>
<dbReference type="Gene3D" id="3.30.200.20">
    <property type="entry name" value="Phosphorylase Kinase, domain 1"/>
    <property type="match status" value="1"/>
</dbReference>
<dbReference type="Pfam" id="PF00069">
    <property type="entry name" value="Pkinase"/>
    <property type="match status" value="1"/>
</dbReference>
<feature type="domain" description="Protein kinase" evidence="9">
    <location>
        <begin position="244"/>
        <end position="505"/>
    </location>
</feature>
<protein>
    <recommendedName>
        <fullName evidence="6">mitogen-activated protein kinase kinase</fullName>
        <ecNumber evidence="6">2.7.12.2</ecNumber>
    </recommendedName>
</protein>
<feature type="region of interest" description="Disordered" evidence="8">
    <location>
        <begin position="1"/>
        <end position="139"/>
    </location>
</feature>
<gene>
    <name evidence="10" type="ORF">HYPSUDRAFT_46565</name>
</gene>
<organism evidence="10 11">
    <name type="scientific">Hypholoma sublateritium (strain FD-334 SS-4)</name>
    <dbReference type="NCBI Taxonomy" id="945553"/>
    <lineage>
        <taxon>Eukaryota</taxon>
        <taxon>Fungi</taxon>
        <taxon>Dikarya</taxon>
        <taxon>Basidiomycota</taxon>
        <taxon>Agaricomycotina</taxon>
        <taxon>Agaricomycetes</taxon>
        <taxon>Agaricomycetidae</taxon>
        <taxon>Agaricales</taxon>
        <taxon>Agaricineae</taxon>
        <taxon>Strophariaceae</taxon>
        <taxon>Hypholoma</taxon>
    </lineage>
</organism>
<dbReference type="SMART" id="SM00220">
    <property type="entry name" value="S_TKc"/>
    <property type="match status" value="1"/>
</dbReference>
<dbReference type="InterPro" id="IPR011009">
    <property type="entry name" value="Kinase-like_dom_sf"/>
</dbReference>